<evidence type="ECO:0000313" key="9">
    <source>
        <dbReference type="EMBL" id="HEA86529.1"/>
    </source>
</evidence>
<dbReference type="PANTHER" id="PTHR30176:SF3">
    <property type="entry name" value="FERREDOXIN-TYPE PROTEIN NAPH"/>
    <property type="match status" value="1"/>
</dbReference>
<dbReference type="PROSITE" id="PS00198">
    <property type="entry name" value="4FE4S_FER_1"/>
    <property type="match status" value="1"/>
</dbReference>
<feature type="transmembrane region" description="Helical" evidence="7">
    <location>
        <begin position="278"/>
        <end position="296"/>
    </location>
</feature>
<dbReference type="Pfam" id="PF12801">
    <property type="entry name" value="Fer4_5"/>
    <property type="match status" value="4"/>
</dbReference>
<reference evidence="9" key="1">
    <citation type="journal article" date="2020" name="mSystems">
        <title>Genome- and Community-Level Interaction Insights into Carbon Utilization and Element Cycling Functions of Hydrothermarchaeota in Hydrothermal Sediment.</title>
        <authorList>
            <person name="Zhou Z."/>
            <person name="Liu Y."/>
            <person name="Xu W."/>
            <person name="Pan J."/>
            <person name="Luo Z.H."/>
            <person name="Li M."/>
        </authorList>
    </citation>
    <scope>NUCLEOTIDE SEQUENCE [LARGE SCALE GENOMIC DNA]</scope>
    <source>
        <strain evidence="9">SpSt-265</strain>
        <strain evidence="10">SpSt-465</strain>
    </source>
</reference>
<evidence type="ECO:0000256" key="6">
    <source>
        <dbReference type="ARBA" id="ARBA00023014"/>
    </source>
</evidence>
<dbReference type="PROSITE" id="PS51379">
    <property type="entry name" value="4FE4S_FER_2"/>
    <property type="match status" value="2"/>
</dbReference>
<evidence type="ECO:0000256" key="3">
    <source>
        <dbReference type="ARBA" id="ARBA00022723"/>
    </source>
</evidence>
<gene>
    <name evidence="9" type="ORF">ENP94_00780</name>
    <name evidence="10" type="ORF">ENS16_04615</name>
</gene>
<dbReference type="GO" id="GO:0005886">
    <property type="term" value="C:plasma membrane"/>
    <property type="evidence" value="ECO:0007669"/>
    <property type="project" value="TreeGrafter"/>
</dbReference>
<keyword evidence="7" id="KW-0812">Transmembrane</keyword>
<feature type="transmembrane region" description="Helical" evidence="7">
    <location>
        <begin position="150"/>
        <end position="168"/>
    </location>
</feature>
<keyword evidence="5" id="KW-0408">Iron</keyword>
<dbReference type="InterPro" id="IPR051684">
    <property type="entry name" value="Electron_Trans/Redox"/>
</dbReference>
<evidence type="ECO:0000256" key="2">
    <source>
        <dbReference type="ARBA" id="ARBA00022485"/>
    </source>
</evidence>
<dbReference type="InterPro" id="IPR017900">
    <property type="entry name" value="4Fe4S_Fe_S_CS"/>
</dbReference>
<dbReference type="EMBL" id="DSLG01000002">
    <property type="protein sequence ID" value="HEA86529.1"/>
    <property type="molecule type" value="Genomic_DNA"/>
</dbReference>
<feature type="transmembrane region" description="Helical" evidence="7">
    <location>
        <begin position="125"/>
        <end position="144"/>
    </location>
</feature>
<evidence type="ECO:0000256" key="5">
    <source>
        <dbReference type="ARBA" id="ARBA00023004"/>
    </source>
</evidence>
<evidence type="ECO:0000256" key="1">
    <source>
        <dbReference type="ARBA" id="ARBA00022448"/>
    </source>
</evidence>
<dbReference type="AlphaFoldDB" id="A0A7C1SQ42"/>
<comment type="caution">
    <text evidence="9">The sequence shown here is derived from an EMBL/GenBank/DDBJ whole genome shotgun (WGS) entry which is preliminary data.</text>
</comment>
<feature type="domain" description="4Fe-4S ferredoxin-type" evidence="8">
    <location>
        <begin position="373"/>
        <end position="402"/>
    </location>
</feature>
<feature type="transmembrane region" description="Helical" evidence="7">
    <location>
        <begin position="327"/>
        <end position="347"/>
    </location>
</feature>
<keyword evidence="7" id="KW-1133">Transmembrane helix</keyword>
<dbReference type="GO" id="GO:0046872">
    <property type="term" value="F:metal ion binding"/>
    <property type="evidence" value="ECO:0007669"/>
    <property type="project" value="UniProtKB-KW"/>
</dbReference>
<organism evidence="9">
    <name type="scientific">candidate division WOR-3 bacterium</name>
    <dbReference type="NCBI Taxonomy" id="2052148"/>
    <lineage>
        <taxon>Bacteria</taxon>
        <taxon>Bacteria division WOR-3</taxon>
    </lineage>
</organism>
<dbReference type="PANTHER" id="PTHR30176">
    <property type="entry name" value="FERREDOXIN-TYPE PROTEIN NAPH"/>
    <property type="match status" value="1"/>
</dbReference>
<sequence length="426" mass="46647">MVKRRIAPHRIGQIIGTVLLNGYILAYLQNKVLYSGILKSVPEPVLNCYGGPLSVFACPLGSFQQIIGMKGVAWWQNVPWVILGLFMIIGAFVGRAACGWICPFGLWQDLLYKIKIGPRAKLNRWVTFLTIAGIGILTVILLAAFIKISIWKGLLFGWLPFMALLLYGTIRGKLAPPQRFSVAGMLLGIVLGLLIIFKHEASVGIATGVVSMAVFSLLGGKRSLFIVIPAGFIISLTGKSATLGPFAGGEIGLLFILIAVLTVLLLEGRLKLYFPATALKYAFLVIVAGVAAYFTAEPWFCKLCPQGTLEAGIPLVLWDPVQGLRALVGWLFYLKVAILLFVLWASITVKRPFCRMVCPIGAIYALFNKASMMRMQLNGQTCSKCGACRRVCPVDIEPFQDPNQAECIRCFECVWNCPPKSLKITL</sequence>
<dbReference type="EMBL" id="DSTU01000006">
    <property type="protein sequence ID" value="HFJ53955.1"/>
    <property type="molecule type" value="Genomic_DNA"/>
</dbReference>
<accession>A0A7C1SQ42</accession>
<dbReference type="Gene3D" id="3.30.70.20">
    <property type="match status" value="1"/>
</dbReference>
<feature type="transmembrane region" description="Helical" evidence="7">
    <location>
        <begin position="180"/>
        <end position="197"/>
    </location>
</feature>
<keyword evidence="1" id="KW-0813">Transport</keyword>
<keyword evidence="3" id="KW-0479">Metal-binding</keyword>
<feature type="transmembrane region" description="Helical" evidence="7">
    <location>
        <begin position="203"/>
        <end position="219"/>
    </location>
</feature>
<proteinExistence type="predicted"/>
<feature type="transmembrane region" description="Helical" evidence="7">
    <location>
        <begin position="247"/>
        <end position="266"/>
    </location>
</feature>
<evidence type="ECO:0000256" key="7">
    <source>
        <dbReference type="SAM" id="Phobius"/>
    </source>
</evidence>
<keyword evidence="2" id="KW-0004">4Fe-4S</keyword>
<name>A0A7C1SQ42_UNCW3</name>
<keyword evidence="6" id="KW-0411">Iron-sulfur</keyword>
<keyword evidence="4" id="KW-0249">Electron transport</keyword>
<dbReference type="SUPFAM" id="SSF54862">
    <property type="entry name" value="4Fe-4S ferredoxins"/>
    <property type="match status" value="1"/>
</dbReference>
<feature type="transmembrane region" description="Helical" evidence="7">
    <location>
        <begin position="80"/>
        <end position="104"/>
    </location>
</feature>
<keyword evidence="7" id="KW-0472">Membrane</keyword>
<evidence type="ECO:0000256" key="4">
    <source>
        <dbReference type="ARBA" id="ARBA00022982"/>
    </source>
</evidence>
<feature type="domain" description="4Fe-4S ferredoxin-type" evidence="8">
    <location>
        <begin position="403"/>
        <end position="426"/>
    </location>
</feature>
<dbReference type="InterPro" id="IPR017896">
    <property type="entry name" value="4Fe4S_Fe-S-bd"/>
</dbReference>
<protein>
    <submittedName>
        <fullName evidence="9">4Fe-4S binding protein</fullName>
    </submittedName>
</protein>
<dbReference type="GO" id="GO:0051539">
    <property type="term" value="F:4 iron, 4 sulfur cluster binding"/>
    <property type="evidence" value="ECO:0007669"/>
    <property type="project" value="UniProtKB-KW"/>
</dbReference>
<evidence type="ECO:0000259" key="8">
    <source>
        <dbReference type="PROSITE" id="PS51379"/>
    </source>
</evidence>
<evidence type="ECO:0000313" key="10">
    <source>
        <dbReference type="EMBL" id="HFJ53955.1"/>
    </source>
</evidence>